<dbReference type="Proteomes" id="UP000078492">
    <property type="component" value="Unassembled WGS sequence"/>
</dbReference>
<protein>
    <submittedName>
        <fullName evidence="3">Uncharacterized protein</fullName>
    </submittedName>
</protein>
<gene>
    <name evidence="3" type="ORF">ALC57_07769</name>
</gene>
<evidence type="ECO:0000313" key="4">
    <source>
        <dbReference type="Proteomes" id="UP000078492"/>
    </source>
</evidence>
<accession>A0A151J7L2</accession>
<evidence type="ECO:0000256" key="1">
    <source>
        <dbReference type="SAM" id="Phobius"/>
    </source>
</evidence>
<evidence type="ECO:0000256" key="2">
    <source>
        <dbReference type="SAM" id="SignalP"/>
    </source>
</evidence>
<keyword evidence="1" id="KW-0812">Transmembrane</keyword>
<keyword evidence="1" id="KW-1133">Transmembrane helix</keyword>
<sequence>VCFAFLLRSWILRTFWVGYRRDLEVTDLYTPLKEHTSDILGVKIAKAWEKEWKAYQCRLEQVAKCGSQKKIKEPNLMRVLIRCFGFKILLCGTFMAVIETLLRYNFPFIFYLEIVPCKVFRFNILHFLHWRCLDNKKLHEFNKKLKFH</sequence>
<keyword evidence="1" id="KW-0472">Membrane</keyword>
<name>A0A151J7L2_9HYME</name>
<reference evidence="3 4" key="1">
    <citation type="submission" date="2015-09" db="EMBL/GenBank/DDBJ databases">
        <title>Trachymyrmex cornetzi WGS genome.</title>
        <authorList>
            <person name="Nygaard S."/>
            <person name="Hu H."/>
            <person name="Boomsma J."/>
            <person name="Zhang G."/>
        </authorList>
    </citation>
    <scope>NUCLEOTIDE SEQUENCE [LARGE SCALE GENOMIC DNA]</scope>
    <source>
        <strain evidence="3">Tcor2-1</strain>
        <tissue evidence="3">Whole body</tissue>
    </source>
</reference>
<dbReference type="STRING" id="471704.A0A151J7L2"/>
<feature type="transmembrane region" description="Helical" evidence="1">
    <location>
        <begin position="108"/>
        <end position="128"/>
    </location>
</feature>
<feature type="non-terminal residue" evidence="3">
    <location>
        <position position="1"/>
    </location>
</feature>
<keyword evidence="2" id="KW-0732">Signal</keyword>
<proteinExistence type="predicted"/>
<feature type="signal peptide" evidence="2">
    <location>
        <begin position="1"/>
        <end position="16"/>
    </location>
</feature>
<keyword evidence="4" id="KW-1185">Reference proteome</keyword>
<organism evidence="3 4">
    <name type="scientific">Trachymyrmex cornetzi</name>
    <dbReference type="NCBI Taxonomy" id="471704"/>
    <lineage>
        <taxon>Eukaryota</taxon>
        <taxon>Metazoa</taxon>
        <taxon>Ecdysozoa</taxon>
        <taxon>Arthropoda</taxon>
        <taxon>Hexapoda</taxon>
        <taxon>Insecta</taxon>
        <taxon>Pterygota</taxon>
        <taxon>Neoptera</taxon>
        <taxon>Endopterygota</taxon>
        <taxon>Hymenoptera</taxon>
        <taxon>Apocrita</taxon>
        <taxon>Aculeata</taxon>
        <taxon>Formicoidea</taxon>
        <taxon>Formicidae</taxon>
        <taxon>Myrmicinae</taxon>
        <taxon>Trachymyrmex</taxon>
    </lineage>
</organism>
<evidence type="ECO:0000313" key="3">
    <source>
        <dbReference type="EMBL" id="KYN19891.1"/>
    </source>
</evidence>
<feature type="transmembrane region" description="Helical" evidence="1">
    <location>
        <begin position="79"/>
        <end position="102"/>
    </location>
</feature>
<dbReference type="AlphaFoldDB" id="A0A151J7L2"/>
<dbReference type="EMBL" id="KQ979660">
    <property type="protein sequence ID" value="KYN19891.1"/>
    <property type="molecule type" value="Genomic_DNA"/>
</dbReference>
<feature type="chain" id="PRO_5007582520" evidence="2">
    <location>
        <begin position="17"/>
        <end position="148"/>
    </location>
</feature>